<dbReference type="AlphaFoldDB" id="M6W663"/>
<reference evidence="1 2" key="1">
    <citation type="submission" date="2013-01" db="EMBL/GenBank/DDBJ databases">
        <authorList>
            <person name="Harkins D.M."/>
            <person name="Durkin A.S."/>
            <person name="Brinkac L.M."/>
            <person name="Haft D.H."/>
            <person name="Selengut J.D."/>
            <person name="Sanka R."/>
            <person name="DePew J."/>
            <person name="Purushe J."/>
            <person name="Picardeau M."/>
            <person name="Werts C."/>
            <person name="Goarant C."/>
            <person name="Vinetz J.M."/>
            <person name="Sutton G.G."/>
            <person name="Nierman W.C."/>
            <person name="Fouts D.E."/>
        </authorList>
    </citation>
    <scope>NUCLEOTIDE SEQUENCE [LARGE SCALE GENOMIC DNA]</scope>
    <source>
        <strain evidence="1 2">200901868</strain>
    </source>
</reference>
<evidence type="ECO:0000313" key="2">
    <source>
        <dbReference type="Proteomes" id="UP000012159"/>
    </source>
</evidence>
<comment type="caution">
    <text evidence="1">The sequence shown here is derived from an EMBL/GenBank/DDBJ whole genome shotgun (WGS) entry which is preliminary data.</text>
</comment>
<gene>
    <name evidence="1" type="ORF">LEP1GSC133_4303</name>
</gene>
<accession>M6W663</accession>
<sequence>MVFRRLDGNTFKNRAKKYGWRKVRSRLNIIIYAYFLQLVKRKNIPNETLLSFMRKKKGLQKTTKGLIGN</sequence>
<protein>
    <submittedName>
        <fullName evidence="1">Uncharacterized protein</fullName>
    </submittedName>
</protein>
<evidence type="ECO:0000313" key="1">
    <source>
        <dbReference type="EMBL" id="EMO62936.1"/>
    </source>
</evidence>
<dbReference type="Proteomes" id="UP000012159">
    <property type="component" value="Unassembled WGS sequence"/>
</dbReference>
<organism evidence="1 2">
    <name type="scientific">Leptospira borgpetersenii serovar Pomona str. 200901868</name>
    <dbReference type="NCBI Taxonomy" id="1192866"/>
    <lineage>
        <taxon>Bacteria</taxon>
        <taxon>Pseudomonadati</taxon>
        <taxon>Spirochaetota</taxon>
        <taxon>Spirochaetia</taxon>
        <taxon>Leptospirales</taxon>
        <taxon>Leptospiraceae</taxon>
        <taxon>Leptospira</taxon>
    </lineage>
</organism>
<proteinExistence type="predicted"/>
<name>M6W663_LEPBO</name>
<dbReference type="EMBL" id="AKWF02000074">
    <property type="protein sequence ID" value="EMO62936.1"/>
    <property type="molecule type" value="Genomic_DNA"/>
</dbReference>